<dbReference type="Proteomes" id="UP000547209">
    <property type="component" value="Unassembled WGS sequence"/>
</dbReference>
<name>A0A7X0RP09_9BACL</name>
<keyword evidence="1" id="KW-0805">Transcription regulation</keyword>
<dbReference type="RefSeq" id="WP_185142561.1">
    <property type="nucleotide sequence ID" value="NZ_JACJVP010000016.1"/>
</dbReference>
<gene>
    <name evidence="7" type="ORF">H7C19_10270</name>
</gene>
<dbReference type="CDD" id="cd17536">
    <property type="entry name" value="REC_YesN-like"/>
    <property type="match status" value="1"/>
</dbReference>
<dbReference type="Gene3D" id="3.40.50.2300">
    <property type="match status" value="1"/>
</dbReference>
<dbReference type="PRINTS" id="PR00032">
    <property type="entry name" value="HTHARAC"/>
</dbReference>
<dbReference type="PROSITE" id="PS01124">
    <property type="entry name" value="HTH_ARAC_FAMILY_2"/>
    <property type="match status" value="1"/>
</dbReference>
<evidence type="ECO:0000256" key="2">
    <source>
        <dbReference type="ARBA" id="ARBA00023125"/>
    </source>
</evidence>
<keyword evidence="3" id="KW-0804">Transcription</keyword>
<evidence type="ECO:0000256" key="1">
    <source>
        <dbReference type="ARBA" id="ARBA00023015"/>
    </source>
</evidence>
<evidence type="ECO:0000256" key="4">
    <source>
        <dbReference type="PROSITE-ProRule" id="PRU00169"/>
    </source>
</evidence>
<dbReference type="InterPro" id="IPR020449">
    <property type="entry name" value="Tscrpt_reg_AraC-type_HTH"/>
</dbReference>
<dbReference type="Pfam" id="PF00072">
    <property type="entry name" value="Response_reg"/>
    <property type="match status" value="1"/>
</dbReference>
<evidence type="ECO:0000259" key="5">
    <source>
        <dbReference type="PROSITE" id="PS01124"/>
    </source>
</evidence>
<dbReference type="SMART" id="SM00448">
    <property type="entry name" value="REC"/>
    <property type="match status" value="1"/>
</dbReference>
<dbReference type="SMART" id="SM00342">
    <property type="entry name" value="HTH_ARAC"/>
    <property type="match status" value="1"/>
</dbReference>
<keyword evidence="8" id="KW-1185">Reference proteome</keyword>
<dbReference type="InterPro" id="IPR011006">
    <property type="entry name" value="CheY-like_superfamily"/>
</dbReference>
<dbReference type="InterPro" id="IPR018062">
    <property type="entry name" value="HTH_AraC-typ_CS"/>
</dbReference>
<dbReference type="GO" id="GO:0000160">
    <property type="term" value="P:phosphorelay signal transduction system"/>
    <property type="evidence" value="ECO:0007669"/>
    <property type="project" value="InterPro"/>
</dbReference>
<dbReference type="AlphaFoldDB" id="A0A7X0RP09"/>
<sequence length="543" mass="62244">MIEILLVDDEVYVTESLRKTIPWDRMDIGHVYTADSAAEALRILEEREVDILVSDIRMPETDGLELVRLAGRRWPHIRSLLLTGHSDFEYAKKAIELRVSGYILKPVDDDEFIRGVTDAIESLRDEWEQSERYNRLLYDLKSDRALLRERLMHDLLLGRQLPRATLADKLRQYEVPIVQDAPALMLQIRMGGHFAEYDAESLALMEYAVGNIAEEVLGEGFRVWHGKAPHDCLALLASMDRPEGGPGAAAAKPIREELERLATDIGRQVRTYLKGSISIVVSPWFLFPEELSSAYRGGLAALFEHGGSRGQELLFLEDLPPKRAGVQSLESLYKPPTLIHLLESKQWEAAGEKIADVLGDLERMEQRYTDEHLYEVYLSVTNACLYLAHKQGLLIGEIDGGGLDPVTERHMLQSPQRLRVWSLELLDKLRRELSESDTHTRSRLVKQVRELVTRDIGLDISVKTIADKVYLHPVYLSKIYKSETGESLGDYIIRIRMEKALYLLKHTNKKIYEITSELGYQNPQYFSKMFKKFYGMTPNEYRD</sequence>
<dbReference type="GO" id="GO:0043565">
    <property type="term" value="F:sequence-specific DNA binding"/>
    <property type="evidence" value="ECO:0007669"/>
    <property type="project" value="InterPro"/>
</dbReference>
<dbReference type="SUPFAM" id="SSF46689">
    <property type="entry name" value="Homeodomain-like"/>
    <property type="match status" value="1"/>
</dbReference>
<keyword evidence="2" id="KW-0238">DNA-binding</keyword>
<dbReference type="PANTHER" id="PTHR43280:SF2">
    <property type="entry name" value="HTH-TYPE TRANSCRIPTIONAL REGULATOR EXSA"/>
    <property type="match status" value="1"/>
</dbReference>
<accession>A0A7X0RP09</accession>
<evidence type="ECO:0000259" key="6">
    <source>
        <dbReference type="PROSITE" id="PS50110"/>
    </source>
</evidence>
<feature type="domain" description="Response regulatory" evidence="6">
    <location>
        <begin position="3"/>
        <end position="120"/>
    </location>
</feature>
<evidence type="ECO:0000313" key="7">
    <source>
        <dbReference type="EMBL" id="MBB6671073.1"/>
    </source>
</evidence>
<dbReference type="PANTHER" id="PTHR43280">
    <property type="entry name" value="ARAC-FAMILY TRANSCRIPTIONAL REGULATOR"/>
    <property type="match status" value="1"/>
</dbReference>
<dbReference type="PROSITE" id="PS50110">
    <property type="entry name" value="RESPONSE_REGULATORY"/>
    <property type="match status" value="1"/>
</dbReference>
<dbReference type="InterPro" id="IPR018060">
    <property type="entry name" value="HTH_AraC"/>
</dbReference>
<dbReference type="Pfam" id="PF12833">
    <property type="entry name" value="HTH_18"/>
    <property type="match status" value="1"/>
</dbReference>
<comment type="caution">
    <text evidence="7">The sequence shown here is derived from an EMBL/GenBank/DDBJ whole genome shotgun (WGS) entry which is preliminary data.</text>
</comment>
<proteinExistence type="predicted"/>
<dbReference type="InterPro" id="IPR009057">
    <property type="entry name" value="Homeodomain-like_sf"/>
</dbReference>
<dbReference type="PROSITE" id="PS00041">
    <property type="entry name" value="HTH_ARAC_FAMILY_1"/>
    <property type="match status" value="1"/>
</dbReference>
<feature type="domain" description="HTH araC/xylS-type" evidence="5">
    <location>
        <begin position="446"/>
        <end position="543"/>
    </location>
</feature>
<dbReference type="InterPro" id="IPR001789">
    <property type="entry name" value="Sig_transdc_resp-reg_receiver"/>
</dbReference>
<evidence type="ECO:0000313" key="8">
    <source>
        <dbReference type="Proteomes" id="UP000547209"/>
    </source>
</evidence>
<evidence type="ECO:0000256" key="3">
    <source>
        <dbReference type="ARBA" id="ARBA00023163"/>
    </source>
</evidence>
<dbReference type="EMBL" id="JACJVP010000016">
    <property type="protein sequence ID" value="MBB6671073.1"/>
    <property type="molecule type" value="Genomic_DNA"/>
</dbReference>
<dbReference type="SUPFAM" id="SSF52172">
    <property type="entry name" value="CheY-like"/>
    <property type="match status" value="1"/>
</dbReference>
<dbReference type="Gene3D" id="1.10.10.60">
    <property type="entry name" value="Homeodomain-like"/>
    <property type="match status" value="2"/>
</dbReference>
<organism evidence="7 8">
    <name type="scientific">Cohnella nanjingensis</name>
    <dbReference type="NCBI Taxonomy" id="1387779"/>
    <lineage>
        <taxon>Bacteria</taxon>
        <taxon>Bacillati</taxon>
        <taxon>Bacillota</taxon>
        <taxon>Bacilli</taxon>
        <taxon>Bacillales</taxon>
        <taxon>Paenibacillaceae</taxon>
        <taxon>Cohnella</taxon>
    </lineage>
</organism>
<dbReference type="GO" id="GO:0003700">
    <property type="term" value="F:DNA-binding transcription factor activity"/>
    <property type="evidence" value="ECO:0007669"/>
    <property type="project" value="InterPro"/>
</dbReference>
<feature type="modified residue" description="4-aspartylphosphate" evidence="4">
    <location>
        <position position="55"/>
    </location>
</feature>
<keyword evidence="4" id="KW-0597">Phosphoprotein</keyword>
<reference evidence="7 8" key="1">
    <citation type="submission" date="2020-08" db="EMBL/GenBank/DDBJ databases">
        <title>Cohnella phylogeny.</title>
        <authorList>
            <person name="Dunlap C."/>
        </authorList>
    </citation>
    <scope>NUCLEOTIDE SEQUENCE [LARGE SCALE GENOMIC DNA]</scope>
    <source>
        <strain evidence="7 8">DSM 28246</strain>
    </source>
</reference>
<protein>
    <submittedName>
        <fullName evidence="7">Response regulator</fullName>
    </submittedName>
</protein>